<feature type="compositionally biased region" description="Low complexity" evidence="1">
    <location>
        <begin position="278"/>
        <end position="300"/>
    </location>
</feature>
<sequence length="682" mass="70217">MDAAPRWGQPQPVGLPSMSPATVPQPRMWQDPFRQSLAPRPSTTPCPCGALEGGAGPAAGAPSVGGLSKNMESVGNLQQNFMFGSGEQVPANKWSGVGRVQQPTLRMQAAQQLQDLRGASQAVQQFQDLHGVSQAYNLANPVEAPTPSLTTLYNLSPNASGSSITPTMMSDLQRFCRPGSDLPISLPRQQPLQPAPIRSEHGPGVGGNIGMRQTLPEPQGAFLPTELKESVGGFLPSELHEPSPLQLEPEGELAPEVPWLPRRDMPPLEPPVPPSLTSQPGEPGQPSGLGSSGGVPVSLPADTFGNAFTSEPMPKPLSVHSLAAMGSGLPGKQRSIGMSQLLGDGARVPQASDDSVPLSGPPPGLIESSVSRLSEGSGVPPAVPEDAPPPSVPETGPLQTEESNADSVAPLTAAEHRRMRRMQKKNPSGGKQAAAFFSSPGAISSVDRDASKCQGKFDMSSLYQAQLRTDQPCMIVDFSNGLVLLSNALCDSLFEHLCPLQRRDVVDLIHEDDRLNFSASIMYLSIGKFMVLEPVTMRMLTAKGEHRAVVNGEQMVGSWWWLDVNLIDEATAGASSATSPTANKAGIALAGAAASAPLRPAPPTGIGSPGLGSGIGSGDGSGLAAAAVAVAALQSGDGTGSFGGTGSLGGSSTGLAAVTANAVAALGSGDGMLGMPGPRWQA</sequence>
<feature type="region of interest" description="Disordered" evidence="1">
    <location>
        <begin position="345"/>
        <end position="408"/>
    </location>
</feature>
<accession>A0A7S4Q5M1</accession>
<dbReference type="EMBL" id="HBNR01018226">
    <property type="protein sequence ID" value="CAE4572436.1"/>
    <property type="molecule type" value="Transcribed_RNA"/>
</dbReference>
<name>A0A7S4Q5M1_9DINO</name>
<evidence type="ECO:0000256" key="1">
    <source>
        <dbReference type="SAM" id="MobiDB-lite"/>
    </source>
</evidence>
<organism evidence="2">
    <name type="scientific">Alexandrium monilatum</name>
    <dbReference type="NCBI Taxonomy" id="311494"/>
    <lineage>
        <taxon>Eukaryota</taxon>
        <taxon>Sar</taxon>
        <taxon>Alveolata</taxon>
        <taxon>Dinophyceae</taxon>
        <taxon>Gonyaulacales</taxon>
        <taxon>Pyrocystaceae</taxon>
        <taxon>Alexandrium</taxon>
    </lineage>
</organism>
<evidence type="ECO:0000313" key="2">
    <source>
        <dbReference type="EMBL" id="CAE4572436.1"/>
    </source>
</evidence>
<protein>
    <submittedName>
        <fullName evidence="2">Uncharacterized protein</fullName>
    </submittedName>
</protein>
<proteinExistence type="predicted"/>
<reference evidence="2" key="1">
    <citation type="submission" date="2021-01" db="EMBL/GenBank/DDBJ databases">
        <authorList>
            <person name="Corre E."/>
            <person name="Pelletier E."/>
            <person name="Niang G."/>
            <person name="Scheremetjew M."/>
            <person name="Finn R."/>
            <person name="Kale V."/>
            <person name="Holt S."/>
            <person name="Cochrane G."/>
            <person name="Meng A."/>
            <person name="Brown T."/>
            <person name="Cohen L."/>
        </authorList>
    </citation>
    <scope>NUCLEOTIDE SEQUENCE</scope>
    <source>
        <strain evidence="2">CCMP3105</strain>
    </source>
</reference>
<feature type="region of interest" description="Disordered" evidence="1">
    <location>
        <begin position="257"/>
        <end position="312"/>
    </location>
</feature>
<dbReference type="AlphaFoldDB" id="A0A7S4Q5M1"/>
<feature type="compositionally biased region" description="Pro residues" evidence="1">
    <location>
        <begin position="381"/>
        <end position="392"/>
    </location>
</feature>
<feature type="region of interest" description="Disordered" evidence="1">
    <location>
        <begin position="1"/>
        <end position="50"/>
    </location>
</feature>
<feature type="compositionally biased region" description="Polar residues" evidence="1">
    <location>
        <begin position="397"/>
        <end position="406"/>
    </location>
</feature>
<feature type="region of interest" description="Disordered" evidence="1">
    <location>
        <begin position="181"/>
        <end position="217"/>
    </location>
</feature>
<gene>
    <name evidence="2" type="ORF">AMON00008_LOCUS12055</name>
</gene>